<feature type="disulfide bond" evidence="1">
    <location>
        <begin position="11"/>
        <end position="26"/>
    </location>
</feature>
<reference evidence="3" key="2">
    <citation type="submission" date="2020-11" db="EMBL/GenBank/DDBJ databases">
        <authorList>
            <person name="McCartney M.A."/>
            <person name="Auch B."/>
            <person name="Kono T."/>
            <person name="Mallez S."/>
            <person name="Becker A."/>
            <person name="Gohl D.M."/>
            <person name="Silverstein K.A.T."/>
            <person name="Koren S."/>
            <person name="Bechman K.B."/>
            <person name="Herman A."/>
            <person name="Abrahante J.E."/>
            <person name="Garbe J."/>
        </authorList>
    </citation>
    <scope>NUCLEOTIDE SEQUENCE</scope>
    <source>
        <strain evidence="3">Duluth1</strain>
        <tissue evidence="3">Whole animal</tissue>
    </source>
</reference>
<dbReference type="EMBL" id="JAIWYP010000009">
    <property type="protein sequence ID" value="KAH3778456.1"/>
    <property type="molecule type" value="Genomic_DNA"/>
</dbReference>
<sequence>MTVQNAVYIPCQEGTYSSIYTQARYCQPCSVTCPNSNYESVDNQWELKTSNCTRTSNIVCEYKAGFWREIGDSGICRQGKEYGQGHGVTTQGKL</sequence>
<dbReference type="InterPro" id="IPR001368">
    <property type="entry name" value="TNFR/NGFR_Cys_rich_reg"/>
</dbReference>
<name>A0A9D4EEW9_DREPO</name>
<proteinExistence type="predicted"/>
<reference evidence="3" key="1">
    <citation type="journal article" date="2019" name="bioRxiv">
        <title>The Genome of the Zebra Mussel, Dreissena polymorpha: A Resource for Invasive Species Research.</title>
        <authorList>
            <person name="McCartney M.A."/>
            <person name="Auch B."/>
            <person name="Kono T."/>
            <person name="Mallez S."/>
            <person name="Zhang Y."/>
            <person name="Obille A."/>
            <person name="Becker A."/>
            <person name="Abrahante J.E."/>
            <person name="Garbe J."/>
            <person name="Badalamenti J.P."/>
            <person name="Herman A."/>
            <person name="Mangelson H."/>
            <person name="Liachko I."/>
            <person name="Sullivan S."/>
            <person name="Sone E.D."/>
            <person name="Koren S."/>
            <person name="Silverstein K.A.T."/>
            <person name="Beckman K.B."/>
            <person name="Gohl D.M."/>
        </authorList>
    </citation>
    <scope>NUCLEOTIDE SEQUENCE</scope>
    <source>
        <strain evidence="3">Duluth1</strain>
        <tissue evidence="3">Whole animal</tissue>
    </source>
</reference>
<feature type="domain" description="TNFR-Cys" evidence="2">
    <location>
        <begin position="10"/>
        <end position="60"/>
    </location>
</feature>
<dbReference type="AlphaFoldDB" id="A0A9D4EEW9"/>
<keyword evidence="4" id="KW-1185">Reference proteome</keyword>
<accession>A0A9D4EEW9</accession>
<evidence type="ECO:0000313" key="4">
    <source>
        <dbReference type="Proteomes" id="UP000828390"/>
    </source>
</evidence>
<dbReference type="Proteomes" id="UP000828390">
    <property type="component" value="Unassembled WGS sequence"/>
</dbReference>
<comment type="caution">
    <text evidence="3">The sequence shown here is derived from an EMBL/GenBank/DDBJ whole genome shotgun (WGS) entry which is preliminary data.</text>
</comment>
<organism evidence="3 4">
    <name type="scientific">Dreissena polymorpha</name>
    <name type="common">Zebra mussel</name>
    <name type="synonym">Mytilus polymorpha</name>
    <dbReference type="NCBI Taxonomy" id="45954"/>
    <lineage>
        <taxon>Eukaryota</taxon>
        <taxon>Metazoa</taxon>
        <taxon>Spiralia</taxon>
        <taxon>Lophotrochozoa</taxon>
        <taxon>Mollusca</taxon>
        <taxon>Bivalvia</taxon>
        <taxon>Autobranchia</taxon>
        <taxon>Heteroconchia</taxon>
        <taxon>Euheterodonta</taxon>
        <taxon>Imparidentia</taxon>
        <taxon>Neoheterodontei</taxon>
        <taxon>Myida</taxon>
        <taxon>Dreissenoidea</taxon>
        <taxon>Dreissenidae</taxon>
        <taxon>Dreissena</taxon>
    </lineage>
</organism>
<feature type="repeat" description="TNFR-Cys" evidence="1">
    <location>
        <begin position="10"/>
        <end position="60"/>
    </location>
</feature>
<keyword evidence="1" id="KW-1015">Disulfide bond</keyword>
<gene>
    <name evidence="3" type="ORF">DPMN_179915</name>
</gene>
<comment type="caution">
    <text evidence="1">Lacks conserved residue(s) required for the propagation of feature annotation.</text>
</comment>
<evidence type="ECO:0000256" key="1">
    <source>
        <dbReference type="PROSITE-ProRule" id="PRU00206"/>
    </source>
</evidence>
<evidence type="ECO:0000259" key="2">
    <source>
        <dbReference type="PROSITE" id="PS50050"/>
    </source>
</evidence>
<protein>
    <recommendedName>
        <fullName evidence="2">TNFR-Cys domain-containing protein</fullName>
    </recommendedName>
</protein>
<dbReference type="Gene3D" id="2.10.50.10">
    <property type="entry name" value="Tumor Necrosis Factor Receptor, subunit A, domain 2"/>
    <property type="match status" value="1"/>
</dbReference>
<evidence type="ECO:0000313" key="3">
    <source>
        <dbReference type="EMBL" id="KAH3778456.1"/>
    </source>
</evidence>
<dbReference type="PROSITE" id="PS50050">
    <property type="entry name" value="TNFR_NGFR_2"/>
    <property type="match status" value="1"/>
</dbReference>